<evidence type="ECO:0000256" key="1">
    <source>
        <dbReference type="ARBA" id="ARBA00008779"/>
    </source>
</evidence>
<dbReference type="Pfam" id="PF00884">
    <property type="entry name" value="Sulfatase"/>
    <property type="match status" value="1"/>
</dbReference>
<accession>A0ABP1J6G2</accession>
<feature type="transmembrane region" description="Helical" evidence="2">
    <location>
        <begin position="72"/>
        <end position="91"/>
    </location>
</feature>
<dbReference type="Gene3D" id="3.40.720.10">
    <property type="entry name" value="Alkaline Phosphatase, subunit A"/>
    <property type="match status" value="1"/>
</dbReference>
<organism evidence="4 5">
    <name type="scientific">Hexamita inflata</name>
    <dbReference type="NCBI Taxonomy" id="28002"/>
    <lineage>
        <taxon>Eukaryota</taxon>
        <taxon>Metamonada</taxon>
        <taxon>Diplomonadida</taxon>
        <taxon>Hexamitidae</taxon>
        <taxon>Hexamitinae</taxon>
        <taxon>Hexamita</taxon>
    </lineage>
</organism>
<comment type="similarity">
    <text evidence="1">Belongs to the sulfatase family.</text>
</comment>
<feature type="transmembrane region" description="Helical" evidence="2">
    <location>
        <begin position="205"/>
        <end position="225"/>
    </location>
</feature>
<feature type="transmembrane region" description="Helical" evidence="2">
    <location>
        <begin position="39"/>
        <end position="60"/>
    </location>
</feature>
<dbReference type="SUPFAM" id="SSF53649">
    <property type="entry name" value="Alkaline phosphatase-like"/>
    <property type="match status" value="1"/>
</dbReference>
<evidence type="ECO:0000256" key="2">
    <source>
        <dbReference type="SAM" id="Phobius"/>
    </source>
</evidence>
<dbReference type="Proteomes" id="UP001642409">
    <property type="component" value="Unassembled WGS sequence"/>
</dbReference>
<protein>
    <submittedName>
        <fullName evidence="4">Sulfatase</fullName>
    </submittedName>
</protein>
<sequence length="825" mass="95071">MQVFLTDCGLQFLLSSIVPLQFSFSSTISGIPLVNSRLILIPALFVLLFGIISLESSLMLIQALNKSKYYKLMTKLCFVVWRFMTLTIGVIDIEMAREMMKRMSKFYVPVYLKHLKSEIQAPEDLIIGQSGKNEMSRQIANIAKHKTHWATLISWILANSIIYFIFLYKTAIQDSFLLEKQQKADTEIEGKEKMNLEPRKSQKKYIPLLILQLFSVVFTVSFFSITVSQNKFKEIVPSHWLLFQSSISPQMSQKEYLNSVKTFRMDYQLNNGSAWLDQRKIPVYPFMQAPTSIACVYNNNCKNKMNQYGSEFDKEHISELTEEKPNVIILIIESFSPQAFISNHITKSNLKIDRGCMFKEFYLPNLSKLSINSLNAVSLSSQGLPTVFGFLGLIAGEIPQTDYNIAQNSQNDVDDFPSFFRNQNYSTLYVAPSDPRFDCEQNWIWRGNIPSSKKFKQQQRWFDSFYNYFPTQIQADELKINLSNSKNWTPDRISSAQFIYYLNQSISKTKQPHLGVWFSVDTHYSFRGYDDLQEYEQFKIGKGVNSGIKQKDKFDSYATLAKYTDHYIGKIIKFIEQNMSNTILVITGDHGAREVPLFQKGEKIDIYDKQSALYNDCKCGDSNFAVSALISYIGTNQGLIQSFQKVQGSVIKLPTDHQDLIKTLYNLINDSVPSSRLGRNLFDMINTNTELKHVSLRYTDILAEIAFEDRLIRFNPNALNGEMISIQPSCVDGQKQFQSNNSMKQDIIKFAKYHKLVQYIQQRNQMFNYKFRDITCVQDNTCKFPAPQQPLKNYYLVQLMAVLFSIVIGSGLILTLVFSLVKAFQ</sequence>
<evidence type="ECO:0000259" key="3">
    <source>
        <dbReference type="Pfam" id="PF00884"/>
    </source>
</evidence>
<feature type="transmembrane region" description="Helical" evidence="2">
    <location>
        <begin position="795"/>
        <end position="821"/>
    </location>
</feature>
<feature type="transmembrane region" description="Helical" evidence="2">
    <location>
        <begin position="12"/>
        <end position="33"/>
    </location>
</feature>
<keyword evidence="2" id="KW-1133">Transmembrane helix</keyword>
<name>A0ABP1J6G2_9EUKA</name>
<keyword evidence="2" id="KW-0812">Transmembrane</keyword>
<evidence type="ECO:0000313" key="4">
    <source>
        <dbReference type="EMBL" id="CAL6030630.1"/>
    </source>
</evidence>
<keyword evidence="2" id="KW-0472">Membrane</keyword>
<dbReference type="PANTHER" id="PTHR42693:SF33">
    <property type="entry name" value="ARYLSULFATASE"/>
    <property type="match status" value="1"/>
</dbReference>
<dbReference type="InterPro" id="IPR017850">
    <property type="entry name" value="Alkaline_phosphatase_core_sf"/>
</dbReference>
<proteinExistence type="inferred from homology"/>
<dbReference type="EMBL" id="CAXDID020000117">
    <property type="protein sequence ID" value="CAL6030630.1"/>
    <property type="molecule type" value="Genomic_DNA"/>
</dbReference>
<reference evidence="4 5" key="1">
    <citation type="submission" date="2024-07" db="EMBL/GenBank/DDBJ databases">
        <authorList>
            <person name="Akdeniz Z."/>
        </authorList>
    </citation>
    <scope>NUCLEOTIDE SEQUENCE [LARGE SCALE GENOMIC DNA]</scope>
</reference>
<comment type="caution">
    <text evidence="4">The sequence shown here is derived from an EMBL/GenBank/DDBJ whole genome shotgun (WGS) entry which is preliminary data.</text>
</comment>
<dbReference type="InterPro" id="IPR000917">
    <property type="entry name" value="Sulfatase_N"/>
</dbReference>
<feature type="transmembrane region" description="Helical" evidence="2">
    <location>
        <begin position="149"/>
        <end position="168"/>
    </location>
</feature>
<evidence type="ECO:0000313" key="5">
    <source>
        <dbReference type="Proteomes" id="UP001642409"/>
    </source>
</evidence>
<gene>
    <name evidence="4" type="ORF">HINF_LOCUS33507</name>
</gene>
<feature type="domain" description="Sulfatase N-terminal" evidence="3">
    <location>
        <begin position="325"/>
        <end position="667"/>
    </location>
</feature>
<dbReference type="InterPro" id="IPR050738">
    <property type="entry name" value="Sulfatase"/>
</dbReference>
<dbReference type="PANTHER" id="PTHR42693">
    <property type="entry name" value="ARYLSULFATASE FAMILY MEMBER"/>
    <property type="match status" value="1"/>
</dbReference>
<keyword evidence="5" id="KW-1185">Reference proteome</keyword>